<dbReference type="KEGG" id="nbv:T478_0277"/>
<dbReference type="STRING" id="1410606.T478_0277"/>
<dbReference type="AlphaFoldDB" id="A0A0A7UZS2"/>
<evidence type="ECO:0000313" key="5">
    <source>
        <dbReference type="Proteomes" id="UP000241022"/>
    </source>
</evidence>
<organism evidence="2 4">
    <name type="scientific">Candidatus Nitrosopelagicus brevis</name>
    <dbReference type="NCBI Taxonomy" id="1410606"/>
    <lineage>
        <taxon>Archaea</taxon>
        <taxon>Nitrososphaerota</taxon>
    </lineage>
</organism>
<accession>A0A0A7UZS2</accession>
<evidence type="ECO:0000256" key="1">
    <source>
        <dbReference type="SAM" id="Phobius"/>
    </source>
</evidence>
<gene>
    <name evidence="3" type="ORF">A7X95_06460</name>
    <name evidence="2" type="ORF">T478_0277</name>
</gene>
<name>A0A0A7UZS2_9ARCH</name>
<keyword evidence="1" id="KW-0812">Transmembrane</keyword>
<keyword evidence="1" id="KW-1133">Transmembrane helix</keyword>
<evidence type="ECO:0000313" key="2">
    <source>
        <dbReference type="EMBL" id="AJA92299.1"/>
    </source>
</evidence>
<evidence type="ECO:0000313" key="3">
    <source>
        <dbReference type="EMBL" id="PTL87522.1"/>
    </source>
</evidence>
<reference evidence="3 5" key="3">
    <citation type="submission" date="2018-04" db="EMBL/GenBank/DDBJ databases">
        <title>Transcriptomics of ammonia oxidizing archaea.</title>
        <authorList>
            <person name="Carini P."/>
        </authorList>
    </citation>
    <scope>NUCLEOTIDE SEQUENCE [LARGE SCALE GENOMIC DNA]</scope>
    <source>
        <strain evidence="3 5">U25</strain>
    </source>
</reference>
<keyword evidence="1" id="KW-0472">Membrane</keyword>
<dbReference type="GeneID" id="25399655"/>
<evidence type="ECO:0000313" key="4">
    <source>
        <dbReference type="Proteomes" id="UP000030944"/>
    </source>
</evidence>
<dbReference type="RefSeq" id="WP_052433829.1">
    <property type="nucleotide sequence ID" value="NZ_CP007026.1"/>
</dbReference>
<protein>
    <submittedName>
        <fullName evidence="2">Uncharacterized protein</fullName>
    </submittedName>
</protein>
<dbReference type="HOGENOM" id="CLU_1648239_0_0_2"/>
<feature type="transmembrane region" description="Helical" evidence="1">
    <location>
        <begin position="25"/>
        <end position="43"/>
    </location>
</feature>
<reference evidence="2 4" key="1">
    <citation type="journal article" date="2015" name="Proc. Natl. Acad. Sci. U.S.A.">
        <title>Genomic and proteomic characterization of "Candidatus Nitrosopelagicus brevis": An ammonia-oxidizing archaeon from the open ocean.</title>
        <authorList>
            <person name="Santoro A.E."/>
            <person name="Dupont C.L."/>
            <person name="Richter R.A."/>
            <person name="Craig M.T."/>
            <person name="Carini P."/>
            <person name="McIlvin M.R."/>
            <person name="Yang Y."/>
            <person name="Orsi W.D."/>
            <person name="Moran D.M."/>
            <person name="Saito M.A."/>
        </authorList>
    </citation>
    <scope>NUCLEOTIDE SEQUENCE [LARGE SCALE GENOMIC DNA]</scope>
    <source>
        <strain evidence="2">CN25</strain>
        <strain evidence="4">V2</strain>
    </source>
</reference>
<reference evidence="3" key="2">
    <citation type="submission" date="2016-05" db="EMBL/GenBank/DDBJ databases">
        <authorList>
            <person name="Lavstsen T."/>
            <person name="Jespersen J.S."/>
        </authorList>
    </citation>
    <scope>NUCLEOTIDE SEQUENCE [LARGE SCALE GENOMIC DNA]</scope>
    <source>
        <strain evidence="3">U25</strain>
    </source>
</reference>
<dbReference type="Proteomes" id="UP000241022">
    <property type="component" value="Unassembled WGS sequence"/>
</dbReference>
<dbReference type="EMBL" id="CP007026">
    <property type="protein sequence ID" value="AJA92299.1"/>
    <property type="molecule type" value="Genomic_DNA"/>
</dbReference>
<dbReference type="OrthoDB" id="3100at2157"/>
<dbReference type="Proteomes" id="UP000030944">
    <property type="component" value="Chromosome"/>
</dbReference>
<proteinExistence type="predicted"/>
<keyword evidence="5" id="KW-1185">Reference proteome</keyword>
<dbReference type="EMBL" id="LXWN01000002">
    <property type="protein sequence ID" value="PTL87522.1"/>
    <property type="molecule type" value="Genomic_DNA"/>
</dbReference>
<sequence>MVKKDPNYKKPQDPKSFGAFLKKRAPIYLGLLGLFFIFAYPALTENNLNSILDDSFQGNERIAVDMVKFYSGPNNTGITTFEVIEEKINEKYEGIKIFDDENTTATFFVEYIPPFLEAKNEFTHQVIFTFNTEGNQPIIYNWFVNIENGEISPIDDDTKNIQQTVDYYD</sequence>